<accession>B9XIP8</accession>
<dbReference type="NCBIfam" id="TIGR02532">
    <property type="entry name" value="IV_pilin_GFxxxE"/>
    <property type="match status" value="1"/>
</dbReference>
<proteinExistence type="predicted"/>
<dbReference type="STRING" id="320771.Cflav_PD3007"/>
<dbReference type="PRINTS" id="PR00813">
    <property type="entry name" value="BCTERIALGSPG"/>
</dbReference>
<dbReference type="SUPFAM" id="SSF54523">
    <property type="entry name" value="Pili subunits"/>
    <property type="match status" value="1"/>
</dbReference>
<evidence type="ECO:0008006" key="4">
    <source>
        <dbReference type="Google" id="ProtNLM"/>
    </source>
</evidence>
<keyword evidence="3" id="KW-1185">Reference proteome</keyword>
<gene>
    <name evidence="2" type="ORF">Cflav_PD3007</name>
</gene>
<comment type="caution">
    <text evidence="2">The sequence shown here is derived from an EMBL/GenBank/DDBJ whole genome shotgun (WGS) entry which is preliminary data.</text>
</comment>
<dbReference type="OrthoDB" id="263324at2"/>
<dbReference type="EMBL" id="ABOX02000018">
    <property type="protein sequence ID" value="EEF60311.1"/>
    <property type="molecule type" value="Genomic_DNA"/>
</dbReference>
<dbReference type="PANTHER" id="PTHR30093">
    <property type="entry name" value="GENERAL SECRETION PATHWAY PROTEIN G"/>
    <property type="match status" value="1"/>
</dbReference>
<dbReference type="InterPro" id="IPR027558">
    <property type="entry name" value="Pre_pil_HX9DG_C"/>
</dbReference>
<dbReference type="AlphaFoldDB" id="B9XIP8"/>
<dbReference type="PROSITE" id="PS00409">
    <property type="entry name" value="PROKAR_NTER_METHYL"/>
    <property type="match status" value="1"/>
</dbReference>
<dbReference type="PANTHER" id="PTHR30093:SF2">
    <property type="entry name" value="TYPE II SECRETION SYSTEM PROTEIN H"/>
    <property type="match status" value="1"/>
</dbReference>
<dbReference type="Gene3D" id="3.30.700.10">
    <property type="entry name" value="Glycoprotein, Type 4 Pilin"/>
    <property type="match status" value="1"/>
</dbReference>
<dbReference type="InterPro" id="IPR012902">
    <property type="entry name" value="N_methyl_site"/>
</dbReference>
<reference evidence="2 3" key="1">
    <citation type="journal article" date="2011" name="J. Bacteriol.">
        <title>Genome sequence of 'Pedosphaera parvula' Ellin514, an aerobic Verrucomicrobial isolate from pasture soil.</title>
        <authorList>
            <person name="Kant R."/>
            <person name="van Passel M.W."/>
            <person name="Sangwan P."/>
            <person name="Palva A."/>
            <person name="Lucas S."/>
            <person name="Copeland A."/>
            <person name="Lapidus A."/>
            <person name="Glavina Del Rio T."/>
            <person name="Dalin E."/>
            <person name="Tice H."/>
            <person name="Bruce D."/>
            <person name="Goodwin L."/>
            <person name="Pitluck S."/>
            <person name="Chertkov O."/>
            <person name="Larimer F.W."/>
            <person name="Land M.L."/>
            <person name="Hauser L."/>
            <person name="Brettin T.S."/>
            <person name="Detter J.C."/>
            <person name="Han S."/>
            <person name="de Vos W.M."/>
            <person name="Janssen P.H."/>
            <person name="Smidt H."/>
        </authorList>
    </citation>
    <scope>NUCLEOTIDE SEQUENCE [LARGE SCALE GENOMIC DNA]</scope>
    <source>
        <strain evidence="2 3">Ellin514</strain>
    </source>
</reference>
<sequence length="252" mass="27983" precursor="true">MQNRHYQSSRVKGFTLIELLVVIAIIAILAGLLLPALSQAKAKGQQIACLNNIRQLQIAWTMFIDDNGDVLPENKSDGAGQLTASSRTNSWIMGNAQASADPMLIQGGTLYPYTSNMKVYLCPADHSTVYGTKTPRIRSFSMNAYLNGIRTDIVTKYSGMTRGQSGVFVFLDEHQDSIDDGYYLIGRDPDSSWPNLASDRHSQGANLSFADGHCERWKWRASKKFTIWFQSNSGAQDLQDLRRLQAALPTVN</sequence>
<dbReference type="GO" id="GO:0015627">
    <property type="term" value="C:type II protein secretion system complex"/>
    <property type="evidence" value="ECO:0007669"/>
    <property type="project" value="InterPro"/>
</dbReference>
<dbReference type="InterPro" id="IPR000983">
    <property type="entry name" value="Bac_GSPG_pilin"/>
</dbReference>
<evidence type="ECO:0000313" key="2">
    <source>
        <dbReference type="EMBL" id="EEF60311.1"/>
    </source>
</evidence>
<protein>
    <recommendedName>
        <fullName evidence="4">Type II secretory pathway pseudopilin PulG-like protein</fullName>
    </recommendedName>
</protein>
<dbReference type="Proteomes" id="UP000003688">
    <property type="component" value="Unassembled WGS sequence"/>
</dbReference>
<dbReference type="NCBIfam" id="TIGR04294">
    <property type="entry name" value="pre_pil_HX9DG"/>
    <property type="match status" value="1"/>
</dbReference>
<dbReference type="RefSeq" id="WP_007415691.1">
    <property type="nucleotide sequence ID" value="NZ_ABOX02000018.1"/>
</dbReference>
<evidence type="ECO:0000256" key="1">
    <source>
        <dbReference type="ARBA" id="ARBA00022481"/>
    </source>
</evidence>
<dbReference type="InterPro" id="IPR045584">
    <property type="entry name" value="Pilin-like"/>
</dbReference>
<dbReference type="Pfam" id="PF07963">
    <property type="entry name" value="N_methyl"/>
    <property type="match status" value="1"/>
</dbReference>
<keyword evidence="1" id="KW-0488">Methylation</keyword>
<organism evidence="2 3">
    <name type="scientific">Pedosphaera parvula (strain Ellin514)</name>
    <dbReference type="NCBI Taxonomy" id="320771"/>
    <lineage>
        <taxon>Bacteria</taxon>
        <taxon>Pseudomonadati</taxon>
        <taxon>Verrucomicrobiota</taxon>
        <taxon>Pedosphaerae</taxon>
        <taxon>Pedosphaerales</taxon>
        <taxon>Pedosphaeraceae</taxon>
        <taxon>Pedosphaera</taxon>
    </lineage>
</organism>
<name>B9XIP8_PEDPL</name>
<dbReference type="GO" id="GO:0015628">
    <property type="term" value="P:protein secretion by the type II secretion system"/>
    <property type="evidence" value="ECO:0007669"/>
    <property type="project" value="InterPro"/>
</dbReference>
<evidence type="ECO:0000313" key="3">
    <source>
        <dbReference type="Proteomes" id="UP000003688"/>
    </source>
</evidence>